<dbReference type="GO" id="GO:0003677">
    <property type="term" value="F:DNA binding"/>
    <property type="evidence" value="ECO:0007669"/>
    <property type="project" value="InterPro"/>
</dbReference>
<organism evidence="6 7">
    <name type="scientific">Mucilaginibacter yixingensis</name>
    <dbReference type="NCBI Taxonomy" id="1295612"/>
    <lineage>
        <taxon>Bacteria</taxon>
        <taxon>Pseudomonadati</taxon>
        <taxon>Bacteroidota</taxon>
        <taxon>Sphingobacteriia</taxon>
        <taxon>Sphingobacteriales</taxon>
        <taxon>Sphingobacteriaceae</taxon>
        <taxon>Mucilaginibacter</taxon>
    </lineage>
</organism>
<dbReference type="InterPro" id="IPR013324">
    <property type="entry name" value="RNA_pol_sigma_r3/r4-like"/>
</dbReference>
<evidence type="ECO:0000256" key="3">
    <source>
        <dbReference type="ARBA" id="ARBA00023082"/>
    </source>
</evidence>
<feature type="domain" description="HTH luxR-type" evidence="5">
    <location>
        <begin position="141"/>
        <end position="189"/>
    </location>
</feature>
<dbReference type="OrthoDB" id="665981at2"/>
<dbReference type="InterPro" id="IPR014327">
    <property type="entry name" value="RNA_pol_sigma70_bacteroid"/>
</dbReference>
<evidence type="ECO:0000259" key="5">
    <source>
        <dbReference type="SMART" id="SM00421"/>
    </source>
</evidence>
<dbReference type="InterPro" id="IPR014284">
    <property type="entry name" value="RNA_pol_sigma-70_dom"/>
</dbReference>
<protein>
    <submittedName>
        <fullName evidence="6">RNA polymerase sigma-70 factor (ECF subfamily)</fullName>
    </submittedName>
</protein>
<accession>A0A2T5JE40</accession>
<dbReference type="NCBIfam" id="TIGR02985">
    <property type="entry name" value="Sig70_bacteroi1"/>
    <property type="match status" value="1"/>
</dbReference>
<dbReference type="AlphaFoldDB" id="A0A2T5JE40"/>
<dbReference type="InterPro" id="IPR039425">
    <property type="entry name" value="RNA_pol_sigma-70-like"/>
</dbReference>
<dbReference type="EMBL" id="QAOQ01000002">
    <property type="protein sequence ID" value="PTR00025.1"/>
    <property type="molecule type" value="Genomic_DNA"/>
</dbReference>
<gene>
    <name evidence="6" type="ORF">C8P68_102856</name>
</gene>
<dbReference type="InterPro" id="IPR013249">
    <property type="entry name" value="RNA_pol_sigma70_r4_t2"/>
</dbReference>
<dbReference type="GO" id="GO:0016987">
    <property type="term" value="F:sigma factor activity"/>
    <property type="evidence" value="ECO:0007669"/>
    <property type="project" value="UniProtKB-KW"/>
</dbReference>
<dbReference type="Proteomes" id="UP000244168">
    <property type="component" value="Unassembled WGS sequence"/>
</dbReference>
<dbReference type="Pfam" id="PF04542">
    <property type="entry name" value="Sigma70_r2"/>
    <property type="match status" value="1"/>
</dbReference>
<dbReference type="SUPFAM" id="SSF88946">
    <property type="entry name" value="Sigma2 domain of RNA polymerase sigma factors"/>
    <property type="match status" value="1"/>
</dbReference>
<dbReference type="PANTHER" id="PTHR43133">
    <property type="entry name" value="RNA POLYMERASE ECF-TYPE SIGMA FACTO"/>
    <property type="match status" value="1"/>
</dbReference>
<dbReference type="InterPro" id="IPR013325">
    <property type="entry name" value="RNA_pol_sigma_r2"/>
</dbReference>
<keyword evidence="3" id="KW-0731">Sigma factor</keyword>
<evidence type="ECO:0000256" key="2">
    <source>
        <dbReference type="ARBA" id="ARBA00023015"/>
    </source>
</evidence>
<evidence type="ECO:0000256" key="1">
    <source>
        <dbReference type="ARBA" id="ARBA00010641"/>
    </source>
</evidence>
<dbReference type="Gene3D" id="1.10.1740.10">
    <property type="match status" value="1"/>
</dbReference>
<comment type="similarity">
    <text evidence="1">Belongs to the sigma-70 factor family. ECF subfamily.</text>
</comment>
<evidence type="ECO:0000313" key="6">
    <source>
        <dbReference type="EMBL" id="PTR00025.1"/>
    </source>
</evidence>
<dbReference type="InterPro" id="IPR036388">
    <property type="entry name" value="WH-like_DNA-bd_sf"/>
</dbReference>
<keyword evidence="2" id="KW-0805">Transcription regulation</keyword>
<dbReference type="RefSeq" id="WP_107827921.1">
    <property type="nucleotide sequence ID" value="NZ_CP160205.1"/>
</dbReference>
<keyword evidence="7" id="KW-1185">Reference proteome</keyword>
<dbReference type="SUPFAM" id="SSF88659">
    <property type="entry name" value="Sigma3 and sigma4 domains of RNA polymerase sigma factors"/>
    <property type="match status" value="1"/>
</dbReference>
<comment type="caution">
    <text evidence="6">The sequence shown here is derived from an EMBL/GenBank/DDBJ whole genome shotgun (WGS) entry which is preliminary data.</text>
</comment>
<name>A0A2T5JE40_9SPHI</name>
<dbReference type="GO" id="GO:0006352">
    <property type="term" value="P:DNA-templated transcription initiation"/>
    <property type="evidence" value="ECO:0007669"/>
    <property type="project" value="InterPro"/>
</dbReference>
<keyword evidence="4" id="KW-0804">Transcription</keyword>
<dbReference type="Gene3D" id="1.10.10.10">
    <property type="entry name" value="Winged helix-like DNA-binding domain superfamily/Winged helix DNA-binding domain"/>
    <property type="match status" value="1"/>
</dbReference>
<dbReference type="PANTHER" id="PTHR43133:SF46">
    <property type="entry name" value="RNA POLYMERASE SIGMA-70 FACTOR ECF SUBFAMILY"/>
    <property type="match status" value="1"/>
</dbReference>
<proteinExistence type="inferred from homology"/>
<dbReference type="InterPro" id="IPR007627">
    <property type="entry name" value="RNA_pol_sigma70_r2"/>
</dbReference>
<evidence type="ECO:0000313" key="7">
    <source>
        <dbReference type="Proteomes" id="UP000244168"/>
    </source>
</evidence>
<reference evidence="6 7" key="1">
    <citation type="submission" date="2018-04" db="EMBL/GenBank/DDBJ databases">
        <title>Genomic Encyclopedia of Archaeal and Bacterial Type Strains, Phase II (KMG-II): from individual species to whole genera.</title>
        <authorList>
            <person name="Goeker M."/>
        </authorList>
    </citation>
    <scope>NUCLEOTIDE SEQUENCE [LARGE SCALE GENOMIC DNA]</scope>
    <source>
        <strain evidence="6 7">DSM 26809</strain>
    </source>
</reference>
<evidence type="ECO:0000256" key="4">
    <source>
        <dbReference type="ARBA" id="ARBA00023163"/>
    </source>
</evidence>
<dbReference type="InterPro" id="IPR000792">
    <property type="entry name" value="Tscrpt_reg_LuxR_C"/>
</dbReference>
<dbReference type="Pfam" id="PF08281">
    <property type="entry name" value="Sigma70_r4_2"/>
    <property type="match status" value="1"/>
</dbReference>
<dbReference type="NCBIfam" id="TIGR02937">
    <property type="entry name" value="sigma70-ECF"/>
    <property type="match status" value="1"/>
</dbReference>
<dbReference type="SMART" id="SM00421">
    <property type="entry name" value="HTH_LUXR"/>
    <property type="match status" value="1"/>
</dbReference>
<sequence length="194" mass="22945">MTDYTTLSENILVDLLRDDKLGAFKELYKRHWKKLYNAAWKRLRNKELCEEIVQELFTNLWVKRHSLPLINGVSSYLYSSVIHLVIDHYRKELVREKYREAFIAVHGHETDNSTEETILLKDLTDTIEQEISQLPDKCRSVYELSRKQHKTNKEIALYLGISEKTVENHLTKALKRLQLGLSHYLGFLVFLLIK</sequence>